<feature type="transmembrane region" description="Helical" evidence="7">
    <location>
        <begin position="140"/>
        <end position="161"/>
    </location>
</feature>
<feature type="transmembrane region" description="Helical" evidence="7">
    <location>
        <begin position="355"/>
        <end position="377"/>
    </location>
</feature>
<dbReference type="InterPro" id="IPR004680">
    <property type="entry name" value="Cit_transptr-like_dom"/>
</dbReference>
<feature type="transmembrane region" description="Helical" evidence="7">
    <location>
        <begin position="38"/>
        <end position="56"/>
    </location>
</feature>
<evidence type="ECO:0000256" key="3">
    <source>
        <dbReference type="ARBA" id="ARBA00022475"/>
    </source>
</evidence>
<feature type="transmembrane region" description="Helical" evidence="7">
    <location>
        <begin position="274"/>
        <end position="296"/>
    </location>
</feature>
<feature type="transmembrane region" description="Helical" evidence="7">
    <location>
        <begin position="316"/>
        <end position="343"/>
    </location>
</feature>
<dbReference type="PANTHER" id="PTHR43302:SF5">
    <property type="entry name" value="TRANSPORTER ARSB-RELATED"/>
    <property type="match status" value="1"/>
</dbReference>
<comment type="subcellular location">
    <subcellularLocation>
        <location evidence="1">Cell membrane</location>
        <topology evidence="1">Multi-pass membrane protein</topology>
    </subcellularLocation>
</comment>
<keyword evidence="3" id="KW-1003">Cell membrane</keyword>
<gene>
    <name evidence="9" type="primary">ybiR_1</name>
    <name evidence="9" type="ORF">GALL_53500</name>
</gene>
<comment type="caution">
    <text evidence="9">The sequence shown here is derived from an EMBL/GenBank/DDBJ whole genome shotgun (WGS) entry which is preliminary data.</text>
</comment>
<dbReference type="AlphaFoldDB" id="A0A1J5TB54"/>
<keyword evidence="2" id="KW-0813">Transport</keyword>
<evidence type="ECO:0000256" key="2">
    <source>
        <dbReference type="ARBA" id="ARBA00022448"/>
    </source>
</evidence>
<feature type="transmembrane region" description="Helical" evidence="7">
    <location>
        <begin position="103"/>
        <end position="128"/>
    </location>
</feature>
<evidence type="ECO:0000256" key="6">
    <source>
        <dbReference type="ARBA" id="ARBA00023136"/>
    </source>
</evidence>
<feature type="transmembrane region" description="Helical" evidence="7">
    <location>
        <begin position="181"/>
        <end position="203"/>
    </location>
</feature>
<evidence type="ECO:0000256" key="1">
    <source>
        <dbReference type="ARBA" id="ARBA00004651"/>
    </source>
</evidence>
<name>A0A1J5TB54_9ZZZZ</name>
<accession>A0A1J5TB54</accession>
<feature type="transmembrane region" description="Helical" evidence="7">
    <location>
        <begin position="62"/>
        <end position="82"/>
    </location>
</feature>
<feature type="domain" description="Citrate transporter-like" evidence="8">
    <location>
        <begin position="33"/>
        <end position="356"/>
    </location>
</feature>
<dbReference type="EMBL" id="MLJW01000014">
    <property type="protein sequence ID" value="OIR13533.1"/>
    <property type="molecule type" value="Genomic_DNA"/>
</dbReference>
<evidence type="ECO:0000259" key="8">
    <source>
        <dbReference type="Pfam" id="PF03600"/>
    </source>
</evidence>
<reference evidence="9" key="1">
    <citation type="submission" date="2016-10" db="EMBL/GenBank/DDBJ databases">
        <title>Sequence of Gallionella enrichment culture.</title>
        <authorList>
            <person name="Poehlein A."/>
            <person name="Muehling M."/>
            <person name="Daniel R."/>
        </authorList>
    </citation>
    <scope>NUCLEOTIDE SEQUENCE</scope>
</reference>
<dbReference type="GO" id="GO:0005886">
    <property type="term" value="C:plasma membrane"/>
    <property type="evidence" value="ECO:0007669"/>
    <property type="project" value="UniProtKB-SubCell"/>
</dbReference>
<keyword evidence="4 7" id="KW-0812">Transmembrane</keyword>
<keyword evidence="6 7" id="KW-0472">Membrane</keyword>
<evidence type="ECO:0000313" key="9">
    <source>
        <dbReference type="EMBL" id="OIR13533.1"/>
    </source>
</evidence>
<dbReference type="PANTHER" id="PTHR43302">
    <property type="entry name" value="TRANSPORTER ARSB-RELATED"/>
    <property type="match status" value="1"/>
</dbReference>
<keyword evidence="5 7" id="KW-1133">Transmembrane helix</keyword>
<organism evidence="9">
    <name type="scientific">mine drainage metagenome</name>
    <dbReference type="NCBI Taxonomy" id="410659"/>
    <lineage>
        <taxon>unclassified sequences</taxon>
        <taxon>metagenomes</taxon>
        <taxon>ecological metagenomes</taxon>
    </lineage>
</organism>
<dbReference type="Pfam" id="PF03600">
    <property type="entry name" value="CitMHS"/>
    <property type="match status" value="1"/>
</dbReference>
<sequence>MNAAAAHMDRPAVLVIFILTYLGLAAGRVPGLKLDRTGIVILGAIALMVFGGLTTGDVVGYVNWPTILLLFGFFVISAQLRLSGFFDSVARAVARRLDHPANFLMLLMLATAGLSAFLNHDIVCYAFTPIVGAALLKRRINPVPFLIALAIASNIGAAATIVGNPQDMMIAQIAGLSFGRYALWCLPPVLVALGSAYGITWLLSRHQLQAFEAAPEATAHAAQGHAYNKPHTVKGLAILGVVIALFFSPIPKEIVALTAAGIHLASRKFRTADLLGIVDWPILVLFMGLFVVTGAFQTTGYGDLAVHWLAAHGLQLSSPVVLALSTAALSNLINNAAAVLLLLKVANVAHAPAAYVLALANSFGGSLVISGSVSNIIVVEQARELGIPISFKSFLRLGAPVTLAAMAAMLGWVVIAH</sequence>
<feature type="transmembrane region" description="Helical" evidence="7">
    <location>
        <begin position="12"/>
        <end position="31"/>
    </location>
</feature>
<evidence type="ECO:0000256" key="4">
    <source>
        <dbReference type="ARBA" id="ARBA00022692"/>
    </source>
</evidence>
<feature type="transmembrane region" description="Helical" evidence="7">
    <location>
        <begin position="397"/>
        <end position="415"/>
    </location>
</feature>
<evidence type="ECO:0000256" key="5">
    <source>
        <dbReference type="ARBA" id="ARBA00022989"/>
    </source>
</evidence>
<proteinExistence type="predicted"/>
<protein>
    <submittedName>
        <fullName evidence="9">Inner membrane protein YbiR</fullName>
    </submittedName>
</protein>
<evidence type="ECO:0000256" key="7">
    <source>
        <dbReference type="SAM" id="Phobius"/>
    </source>
</evidence>
<dbReference type="GO" id="GO:0055085">
    <property type="term" value="P:transmembrane transport"/>
    <property type="evidence" value="ECO:0007669"/>
    <property type="project" value="InterPro"/>
</dbReference>